<accession>J7LA45</accession>
<dbReference type="EMBL" id="CP003788">
    <property type="protein sequence ID" value="AFR08300.1"/>
    <property type="molecule type" value="Genomic_DNA"/>
</dbReference>
<dbReference type="AntiFam" id="ANF00006">
    <property type="entry name" value="Translation of CRISPR region"/>
</dbReference>
<reference evidence="2 3" key="1">
    <citation type="journal article" date="2012" name="J. Bacteriol.">
        <title>Whole-Genome Sequence of Nocardiopsis alba Strain ATCC BAA-2165, Associated with Honeybees.</title>
        <authorList>
            <person name="Qiao J."/>
            <person name="Chen L."/>
            <person name="Li Y."/>
            <person name="Wang J."/>
            <person name="Zhang W."/>
            <person name="Chen S."/>
        </authorList>
    </citation>
    <scope>NUCLEOTIDE SEQUENCE [LARGE SCALE GENOMIC DNA]</scope>
    <source>
        <strain evidence="3">ATCC BAA-2165 / BE74</strain>
    </source>
</reference>
<dbReference type="KEGG" id="nal:B005_4420"/>
<proteinExistence type="predicted"/>
<dbReference type="Proteomes" id="UP000003779">
    <property type="component" value="Chromosome"/>
</dbReference>
<reference evidence="3" key="2">
    <citation type="submission" date="2012-08" db="EMBL/GenBank/DDBJ databases">
        <title>Whole-genome sequence of Nocardiopsis alba strain ATCC BAA-2165 associated with honeybees.</title>
        <authorList>
            <person name="Qiao J."/>
            <person name="Chen L."/>
            <person name="Li Y."/>
            <person name="Wang J."/>
            <person name="Zhang W."/>
            <person name="Chen S."/>
        </authorList>
    </citation>
    <scope>NUCLEOTIDE SEQUENCE [LARGE SCALE GENOMIC DNA]</scope>
    <source>
        <strain evidence="3">ATCC BAA-2165 / BE74</strain>
    </source>
</reference>
<sequence length="39" mass="4122">MEPSGPSWSAHPHVRGVHKDELLFPNTGAGPSPRAWGSA</sequence>
<evidence type="ECO:0000313" key="3">
    <source>
        <dbReference type="Proteomes" id="UP000003779"/>
    </source>
</evidence>
<dbReference type="AlphaFoldDB" id="J7LA45"/>
<organism evidence="2 3">
    <name type="scientific">Nocardiopsis alba (strain ATCC BAA-2165 / BE74)</name>
    <dbReference type="NCBI Taxonomy" id="1205910"/>
    <lineage>
        <taxon>Bacteria</taxon>
        <taxon>Bacillati</taxon>
        <taxon>Actinomycetota</taxon>
        <taxon>Actinomycetes</taxon>
        <taxon>Streptosporangiales</taxon>
        <taxon>Nocardiopsidaceae</taxon>
        <taxon>Nocardiopsis</taxon>
    </lineage>
</organism>
<dbReference type="AntiFam" id="ANF00057">
    <property type="entry name" value="Translation of E. coli type CRISPR repeat"/>
</dbReference>
<evidence type="ECO:0000256" key="1">
    <source>
        <dbReference type="SAM" id="MobiDB-lite"/>
    </source>
</evidence>
<feature type="region of interest" description="Disordered" evidence="1">
    <location>
        <begin position="1"/>
        <end position="39"/>
    </location>
</feature>
<dbReference type="HOGENOM" id="CLU_3313522_0_0_11"/>
<gene>
    <name evidence="2" type="ordered locus">B005_4420</name>
</gene>
<protein>
    <submittedName>
        <fullName evidence="2">Uncharacterized protein</fullName>
    </submittedName>
</protein>
<name>J7LA45_NOCAA</name>
<evidence type="ECO:0000313" key="2">
    <source>
        <dbReference type="EMBL" id="AFR08300.1"/>
    </source>
</evidence>